<keyword evidence="1" id="KW-0862">Zinc</keyword>
<keyword evidence="1" id="KW-0479">Metal-binding</keyword>
<organism evidence="3 4">
    <name type="scientific">Pythium insidiosum</name>
    <name type="common">Pythiosis disease agent</name>
    <dbReference type="NCBI Taxonomy" id="114742"/>
    <lineage>
        <taxon>Eukaryota</taxon>
        <taxon>Sar</taxon>
        <taxon>Stramenopiles</taxon>
        <taxon>Oomycota</taxon>
        <taxon>Peronosporomycetes</taxon>
        <taxon>Pythiales</taxon>
        <taxon>Pythiaceae</taxon>
        <taxon>Pythium</taxon>
    </lineage>
</organism>
<dbReference type="InterPro" id="IPR007527">
    <property type="entry name" value="Znf_SWIM"/>
</dbReference>
<comment type="caution">
    <text evidence="3">The sequence shown here is derived from an EMBL/GenBank/DDBJ whole genome shotgun (WGS) entry which is preliminary data.</text>
</comment>
<name>A0AAD5Q7N1_PYTIN</name>
<dbReference type="PROSITE" id="PS50966">
    <property type="entry name" value="ZF_SWIM"/>
    <property type="match status" value="1"/>
</dbReference>
<evidence type="ECO:0000313" key="3">
    <source>
        <dbReference type="EMBL" id="KAJ0394957.1"/>
    </source>
</evidence>
<feature type="domain" description="SWIM-type" evidence="2">
    <location>
        <begin position="103"/>
        <end position="139"/>
    </location>
</feature>
<keyword evidence="1" id="KW-0863">Zinc-finger</keyword>
<dbReference type="EMBL" id="JAKCXM010000372">
    <property type="protein sequence ID" value="KAJ0394957.1"/>
    <property type="molecule type" value="Genomic_DNA"/>
</dbReference>
<dbReference type="PANTHER" id="PTHR28498:SF1">
    <property type="entry name" value="ZINC FINGER SWIM DOMAIN-CONTAINING PROTEIN 7"/>
    <property type="match status" value="1"/>
</dbReference>
<evidence type="ECO:0000256" key="1">
    <source>
        <dbReference type="PROSITE-ProRule" id="PRU00325"/>
    </source>
</evidence>
<evidence type="ECO:0000259" key="2">
    <source>
        <dbReference type="PROSITE" id="PS50966"/>
    </source>
</evidence>
<sequence length="167" mass="17759">MTDLLATSVIRDVFRGVKARGGALTEEDGQALASLSVEDLQLLQAASELVERRAVKRVTAVPSQRSFCRVESLNRYHHHQPHQSVMTTDSQPGTGGDPSGASFYNCFDHFCSCATFLLAASKSPTSMCKHMIAALLADATGQSVAISVADADLPKMLCPSIGHSAPL</sequence>
<dbReference type="PANTHER" id="PTHR28498">
    <property type="entry name" value="ZINC FINGER SWIM DOMAIN-CONTAINING PROTEIN 7"/>
    <property type="match status" value="1"/>
</dbReference>
<accession>A0AAD5Q7N1</accession>
<reference evidence="3" key="1">
    <citation type="submission" date="2021-12" db="EMBL/GenBank/DDBJ databases">
        <title>Prjna785345.</title>
        <authorList>
            <person name="Rujirawat T."/>
            <person name="Krajaejun T."/>
        </authorList>
    </citation>
    <scope>NUCLEOTIDE SEQUENCE</scope>
    <source>
        <strain evidence="3">Pi057C3</strain>
    </source>
</reference>
<proteinExistence type="predicted"/>
<gene>
    <name evidence="3" type="ORF">P43SY_000855</name>
</gene>
<keyword evidence="4" id="KW-1185">Reference proteome</keyword>
<dbReference type="Proteomes" id="UP001209570">
    <property type="component" value="Unassembled WGS sequence"/>
</dbReference>
<evidence type="ECO:0000313" key="4">
    <source>
        <dbReference type="Proteomes" id="UP001209570"/>
    </source>
</evidence>
<dbReference type="GO" id="GO:0008270">
    <property type="term" value="F:zinc ion binding"/>
    <property type="evidence" value="ECO:0007669"/>
    <property type="project" value="UniProtKB-KW"/>
</dbReference>
<dbReference type="GO" id="GO:0000724">
    <property type="term" value="P:double-strand break repair via homologous recombination"/>
    <property type="evidence" value="ECO:0007669"/>
    <property type="project" value="TreeGrafter"/>
</dbReference>
<dbReference type="AlphaFoldDB" id="A0AAD5Q7N1"/>
<protein>
    <recommendedName>
        <fullName evidence="2">SWIM-type domain-containing protein</fullName>
    </recommendedName>
</protein>